<reference evidence="1 2" key="1">
    <citation type="journal article" date="2020" name="Cell">
        <title>Large-Scale Comparative Analyses of Tick Genomes Elucidate Their Genetic Diversity and Vector Capacities.</title>
        <authorList>
            <consortium name="Tick Genome and Microbiome Consortium (TIGMIC)"/>
            <person name="Jia N."/>
            <person name="Wang J."/>
            <person name="Shi W."/>
            <person name="Du L."/>
            <person name="Sun Y."/>
            <person name="Zhan W."/>
            <person name="Jiang J.F."/>
            <person name="Wang Q."/>
            <person name="Zhang B."/>
            <person name="Ji P."/>
            <person name="Bell-Sakyi L."/>
            <person name="Cui X.M."/>
            <person name="Yuan T.T."/>
            <person name="Jiang B.G."/>
            <person name="Yang W.F."/>
            <person name="Lam T.T."/>
            <person name="Chang Q.C."/>
            <person name="Ding S.J."/>
            <person name="Wang X.J."/>
            <person name="Zhu J.G."/>
            <person name="Ruan X.D."/>
            <person name="Zhao L."/>
            <person name="Wei J.T."/>
            <person name="Ye R.Z."/>
            <person name="Que T.C."/>
            <person name="Du C.H."/>
            <person name="Zhou Y.H."/>
            <person name="Cheng J.X."/>
            <person name="Dai P.F."/>
            <person name="Guo W.B."/>
            <person name="Han X.H."/>
            <person name="Huang E.J."/>
            <person name="Li L.F."/>
            <person name="Wei W."/>
            <person name="Gao Y.C."/>
            <person name="Liu J.Z."/>
            <person name="Shao H.Z."/>
            <person name="Wang X."/>
            <person name="Wang C.C."/>
            <person name="Yang T.C."/>
            <person name="Huo Q.B."/>
            <person name="Li W."/>
            <person name="Chen H.Y."/>
            <person name="Chen S.E."/>
            <person name="Zhou L.G."/>
            <person name="Ni X.B."/>
            <person name="Tian J.H."/>
            <person name="Sheng Y."/>
            <person name="Liu T."/>
            <person name="Pan Y.S."/>
            <person name="Xia L.Y."/>
            <person name="Li J."/>
            <person name="Zhao F."/>
            <person name="Cao W.C."/>
        </authorList>
    </citation>
    <scope>NUCLEOTIDE SEQUENCE [LARGE SCALE GENOMIC DNA]</scope>
    <source>
        <strain evidence="1">Iper-2018</strain>
    </source>
</reference>
<comment type="caution">
    <text evidence="1">The sequence shown here is derived from an EMBL/GenBank/DDBJ whole genome shotgun (WGS) entry which is preliminary data.</text>
</comment>
<dbReference type="EMBL" id="JABSTQ010009137">
    <property type="protein sequence ID" value="KAG0432575.1"/>
    <property type="molecule type" value="Genomic_DNA"/>
</dbReference>
<accession>A0AC60QEZ7</accession>
<evidence type="ECO:0000313" key="1">
    <source>
        <dbReference type="EMBL" id="KAG0432575.1"/>
    </source>
</evidence>
<sequence>MRERLDPHKTDRKRPRTEELQHVDETVALTEPPMEPDNEQDEEKEGQWIEVRRGNNAGVRKVRIKNDKPNTKLDIDHRTFNQTMKKAGISLENGARARIDPRTNDYIVTTKNEVEYEPLPVVCYRCHRIGHKAETCTSKVEVCKTCGKPHPNGLDAPCGGDPTCVNCKGRHLALSRDCPMRVPRRDGKPTYVQNTEQERKSATPTETAKPENSAEKKTYAAAARKKPVGEIKDPLIALLRQLTKLLSDEYET</sequence>
<keyword evidence="2" id="KW-1185">Reference proteome</keyword>
<evidence type="ECO:0000313" key="2">
    <source>
        <dbReference type="Proteomes" id="UP000805193"/>
    </source>
</evidence>
<proteinExistence type="predicted"/>
<name>A0AC60QEZ7_IXOPE</name>
<organism evidence="1 2">
    <name type="scientific">Ixodes persulcatus</name>
    <name type="common">Taiga tick</name>
    <dbReference type="NCBI Taxonomy" id="34615"/>
    <lineage>
        <taxon>Eukaryota</taxon>
        <taxon>Metazoa</taxon>
        <taxon>Ecdysozoa</taxon>
        <taxon>Arthropoda</taxon>
        <taxon>Chelicerata</taxon>
        <taxon>Arachnida</taxon>
        <taxon>Acari</taxon>
        <taxon>Parasitiformes</taxon>
        <taxon>Ixodida</taxon>
        <taxon>Ixodoidea</taxon>
        <taxon>Ixodidae</taxon>
        <taxon>Ixodinae</taxon>
        <taxon>Ixodes</taxon>
    </lineage>
</organism>
<gene>
    <name evidence="1" type="ORF">HPB47_020733</name>
</gene>
<protein>
    <submittedName>
        <fullName evidence="1">Uncharacterized protein</fullName>
    </submittedName>
</protein>
<dbReference type="Proteomes" id="UP000805193">
    <property type="component" value="Unassembled WGS sequence"/>
</dbReference>